<evidence type="ECO:0000256" key="1">
    <source>
        <dbReference type="ARBA" id="ARBA00010467"/>
    </source>
</evidence>
<keyword evidence="7 10" id="KW-0804">Transcription</keyword>
<keyword evidence="8 10" id="KW-0539">Nucleus</keyword>
<feature type="domain" description="BRCT" evidence="14">
    <location>
        <begin position="20"/>
        <end position="100"/>
    </location>
</feature>
<dbReference type="Pfam" id="PF08914">
    <property type="entry name" value="Myb_Rap1"/>
    <property type="match status" value="1"/>
</dbReference>
<dbReference type="Pfam" id="PF16589">
    <property type="entry name" value="BRCT_2"/>
    <property type="match status" value="1"/>
</dbReference>
<feature type="domain" description="TRF2-interacting telomeric protein/Rap1 C-terminal" evidence="13">
    <location>
        <begin position="631"/>
        <end position="697"/>
    </location>
</feature>
<feature type="compositionally biased region" description="Basic and acidic residues" evidence="11">
    <location>
        <begin position="195"/>
        <end position="219"/>
    </location>
</feature>
<keyword evidence="16" id="KW-1185">Reference proteome</keyword>
<dbReference type="GO" id="GO:0031848">
    <property type="term" value="P:protection from non-homologous end joining at telomere"/>
    <property type="evidence" value="ECO:0007669"/>
    <property type="project" value="TreeGrafter"/>
</dbReference>
<dbReference type="SUPFAM" id="SSF52113">
    <property type="entry name" value="BRCT domain"/>
    <property type="match status" value="1"/>
</dbReference>
<dbReference type="GO" id="GO:0042162">
    <property type="term" value="F:telomeric DNA binding"/>
    <property type="evidence" value="ECO:0007669"/>
    <property type="project" value="TreeGrafter"/>
</dbReference>
<dbReference type="GO" id="GO:0070187">
    <property type="term" value="C:shelterin complex"/>
    <property type="evidence" value="ECO:0007669"/>
    <property type="project" value="TreeGrafter"/>
</dbReference>
<proteinExistence type="inferred from homology"/>
<evidence type="ECO:0000313" key="16">
    <source>
        <dbReference type="Proteomes" id="UP000295070"/>
    </source>
</evidence>
<reference evidence="15 16" key="1">
    <citation type="submission" date="2019-01" db="EMBL/GenBank/DDBJ databases">
        <title>A chromosome-scale genome assembly of the yellow perch, Perca flavescens.</title>
        <authorList>
            <person name="Feron R."/>
            <person name="Morvezen R."/>
            <person name="Bestin A."/>
            <person name="Haffray P."/>
            <person name="Klopp C."/>
            <person name="Zahm M."/>
            <person name="Cabau C."/>
            <person name="Roques C."/>
            <person name="Donnadieu C."/>
            <person name="Bouchez O."/>
            <person name="Christie M."/>
            <person name="Larson W."/>
            <person name="Guiguen Y."/>
        </authorList>
    </citation>
    <scope>NUCLEOTIDE SEQUENCE [LARGE SCALE GENOMIC DNA]</scope>
    <source>
        <strain evidence="15">YP-PL-M2</strain>
        <tissue evidence="15">Blood</tissue>
    </source>
</reference>
<comment type="subunit">
    <text evidence="10">Homodimer.</text>
</comment>
<dbReference type="CDD" id="cd11655">
    <property type="entry name" value="rap1_myb-like"/>
    <property type="match status" value="1"/>
</dbReference>
<comment type="caution">
    <text evidence="15">The sequence shown here is derived from an EMBL/GenBank/DDBJ whole genome shotgun (WGS) entry which is preliminary data.</text>
</comment>
<dbReference type="GO" id="GO:0006355">
    <property type="term" value="P:regulation of DNA-templated transcription"/>
    <property type="evidence" value="ECO:0007669"/>
    <property type="project" value="UniProtKB-UniRule"/>
</dbReference>
<evidence type="ECO:0000256" key="9">
    <source>
        <dbReference type="ARBA" id="ARBA00032471"/>
    </source>
</evidence>
<dbReference type="GO" id="GO:0010833">
    <property type="term" value="P:telomere maintenance via telomere lengthening"/>
    <property type="evidence" value="ECO:0007669"/>
    <property type="project" value="UniProtKB-UniRule"/>
</dbReference>
<dbReference type="InterPro" id="IPR009057">
    <property type="entry name" value="Homeodomain-like_sf"/>
</dbReference>
<dbReference type="Proteomes" id="UP000295070">
    <property type="component" value="Chromosome 4"/>
</dbReference>
<evidence type="ECO:0000256" key="6">
    <source>
        <dbReference type="ARBA" id="ARBA00023159"/>
    </source>
</evidence>
<dbReference type="FunFam" id="1.10.10.60:FF:000246">
    <property type="entry name" value="Telomeric repeat-binding factor 2-interacting protein 1"/>
    <property type="match status" value="1"/>
</dbReference>
<dbReference type="SUPFAM" id="SSF46689">
    <property type="entry name" value="Homeodomain-like"/>
    <property type="match status" value="1"/>
</dbReference>
<name>A0A484DE86_PERFV</name>
<dbReference type="InterPro" id="IPR021661">
    <property type="entry name" value="Rap1_C"/>
</dbReference>
<organism evidence="15 16">
    <name type="scientific">Perca flavescens</name>
    <name type="common">American yellow perch</name>
    <name type="synonym">Morone flavescens</name>
    <dbReference type="NCBI Taxonomy" id="8167"/>
    <lineage>
        <taxon>Eukaryota</taxon>
        <taxon>Metazoa</taxon>
        <taxon>Chordata</taxon>
        <taxon>Craniata</taxon>
        <taxon>Vertebrata</taxon>
        <taxon>Euteleostomi</taxon>
        <taxon>Actinopterygii</taxon>
        <taxon>Neopterygii</taxon>
        <taxon>Teleostei</taxon>
        <taxon>Neoteleostei</taxon>
        <taxon>Acanthomorphata</taxon>
        <taxon>Eupercaria</taxon>
        <taxon>Perciformes</taxon>
        <taxon>Percoidei</taxon>
        <taxon>Percidae</taxon>
        <taxon>Percinae</taxon>
        <taxon>Perca</taxon>
    </lineage>
</organism>
<evidence type="ECO:0000259" key="12">
    <source>
        <dbReference type="Pfam" id="PF08914"/>
    </source>
</evidence>
<feature type="compositionally biased region" description="Acidic residues" evidence="11">
    <location>
        <begin position="481"/>
        <end position="493"/>
    </location>
</feature>
<feature type="region of interest" description="Disordered" evidence="11">
    <location>
        <begin position="246"/>
        <end position="560"/>
    </location>
</feature>
<feature type="compositionally biased region" description="Polar residues" evidence="11">
    <location>
        <begin position="246"/>
        <end position="294"/>
    </location>
</feature>
<dbReference type="EMBL" id="SCKG01000004">
    <property type="protein sequence ID" value="TDH13826.1"/>
    <property type="molecule type" value="Genomic_DNA"/>
</dbReference>
<gene>
    <name evidence="15" type="ORF">EPR50_G00037560</name>
</gene>
<comment type="similarity">
    <text evidence="1 10">Belongs to the RAP1 family.</text>
</comment>
<dbReference type="Gene3D" id="1.10.10.60">
    <property type="entry name" value="Homeodomain-like"/>
    <property type="match status" value="1"/>
</dbReference>
<keyword evidence="4 10" id="KW-0779">Telomere</keyword>
<dbReference type="Pfam" id="PF11626">
    <property type="entry name" value="Rap1_C"/>
    <property type="match status" value="1"/>
</dbReference>
<evidence type="ECO:0000256" key="5">
    <source>
        <dbReference type="ARBA" id="ARBA00023015"/>
    </source>
</evidence>
<accession>A0A484DE86</accession>
<comment type="subcellular location">
    <subcellularLocation>
        <location evidence="10">Nucleus</location>
    </subcellularLocation>
    <subcellularLocation>
        <location evidence="10">Chromosome</location>
        <location evidence="10">Telomere</location>
    </subcellularLocation>
</comment>
<feature type="compositionally biased region" description="Polar residues" evidence="11">
    <location>
        <begin position="515"/>
        <end position="546"/>
    </location>
</feature>
<feature type="compositionally biased region" description="Polar residues" evidence="11">
    <location>
        <begin position="494"/>
        <end position="508"/>
    </location>
</feature>
<evidence type="ECO:0000256" key="10">
    <source>
        <dbReference type="RuleBase" id="RU367107"/>
    </source>
</evidence>
<evidence type="ECO:0000256" key="8">
    <source>
        <dbReference type="ARBA" id="ARBA00023242"/>
    </source>
</evidence>
<feature type="region of interest" description="Disordered" evidence="11">
    <location>
        <begin position="186"/>
        <end position="230"/>
    </location>
</feature>
<dbReference type="InterPro" id="IPR039595">
    <property type="entry name" value="TE2IP/Rap1"/>
</dbReference>
<evidence type="ECO:0000259" key="14">
    <source>
        <dbReference type="Pfam" id="PF16589"/>
    </source>
</evidence>
<protein>
    <recommendedName>
        <fullName evidence="2 10">Telomeric repeat-binding factor 2-interacting protein 1</fullName>
        <shortName evidence="10">TERF2-interacting telomeric protein 1</shortName>
    </recommendedName>
    <alternativeName>
        <fullName evidence="9 10">Repressor/activator protein 1 homolog</fullName>
    </alternativeName>
</protein>
<comment type="function">
    <text evidence="10">Acts both as a regulator of telomere function and as a transcription regulator. Involved in the regulation of telomere length and protection as a component of the shelterin complex (telosome). Does not bind DNA directly: recruited to telomeric double-stranded 5'-TTAGGG-3' repeats via its interaction with terf2. Independently of its function in telomeres, also acts as a transcription regulator: recruited to extratelomeric 5'-TTAGGG-3' sites via its association with terf2 or other factors, and regulates gene expression.</text>
</comment>
<dbReference type="STRING" id="8167.A0A484DE86"/>
<feature type="domain" description="TERF2-interacting telomeric protein 1 Myb" evidence="12">
    <location>
        <begin position="130"/>
        <end position="184"/>
    </location>
</feature>
<dbReference type="InterPro" id="IPR036420">
    <property type="entry name" value="BRCT_dom_sf"/>
</dbReference>
<feature type="compositionally biased region" description="Low complexity" evidence="11">
    <location>
        <begin position="384"/>
        <end position="399"/>
    </location>
</feature>
<evidence type="ECO:0000259" key="13">
    <source>
        <dbReference type="Pfam" id="PF11626"/>
    </source>
</evidence>
<sequence length="700" mass="76801">MASKQKDVAKSNISPVLFLTVDGEPMSFFLRPGPVKLKLQPLITAGGGLLCNVQQPGAILLIDPEERDSVPETTAHWYVSTQYIHDCIEKDEQLNLEDYRLNPEVVPRQSARRNKNKETSPGLVTGRLAYTAEDDAAILSYVSKHKTEIGGNRLWQEMEKQMVTGHSWQSMKTHYKVLLAKKKQSEVVEVATTQEDTKTVEGETKVEENQETDVEKPPSAEDAASPQTHSAATDLTQIDEQLIPSESTQPKVGEAQTSISPQEKVQHVNPQTDEQPAESTQVGTVEAETSNSPQPEGPCLDPQTDAHPIPAESTEPETDELISPQKESVPEDSPPAQPETSSQKKPKAQQKASPKPEQPQRRLTRRQLVLEELSPEPYGKKLRSSSTSPRQPSSSPQPSKKTKSAVKSAFQKDTTVEQPPSKRARGKSVTEVAESQEEGSGQAAVSDTAQADTESNSVPQKGEKKKEKRKLGILELASKEFEDESESGEDETPDLQNPSETATKQLPSTEPPLPTSDTASTQSNPEHGLSLQENTQETQASSSNCLPKTGRPEPAATEAVNTTSEAHLFIFDSESQEDDSQSIVGDNPVAPSKPQPTVNRDAALSLTQVQLEEDKQRIKELMNQTNQDLISVTKALLKTSGDFSAALDQLLNRCSIPRPLWNRCDDSLLLSADPVVRQQLQEKYSEEDVAKRIVFLEVEG</sequence>
<dbReference type="AlphaFoldDB" id="A0A484DE86"/>
<evidence type="ECO:0000256" key="3">
    <source>
        <dbReference type="ARBA" id="ARBA00022454"/>
    </source>
</evidence>
<evidence type="ECO:0000256" key="7">
    <source>
        <dbReference type="ARBA" id="ARBA00023163"/>
    </source>
</evidence>
<keyword evidence="3 10" id="KW-0158">Chromosome</keyword>
<keyword evidence="6 10" id="KW-0010">Activator</keyword>
<dbReference type="PANTHER" id="PTHR16466">
    <property type="entry name" value="TELOMERE REPEAT-BINDING FACTOR 2-INTERACTING PROTEIN 1"/>
    <property type="match status" value="1"/>
</dbReference>
<feature type="compositionally biased region" description="Polar residues" evidence="11">
    <location>
        <begin position="443"/>
        <end position="459"/>
    </location>
</feature>
<evidence type="ECO:0000256" key="11">
    <source>
        <dbReference type="SAM" id="MobiDB-lite"/>
    </source>
</evidence>
<dbReference type="GO" id="GO:0005654">
    <property type="term" value="C:nucleoplasm"/>
    <property type="evidence" value="ECO:0007669"/>
    <property type="project" value="UniProtKB-ARBA"/>
</dbReference>
<dbReference type="InterPro" id="IPR001357">
    <property type="entry name" value="BRCT_dom"/>
</dbReference>
<evidence type="ECO:0000313" key="15">
    <source>
        <dbReference type="EMBL" id="TDH13826.1"/>
    </source>
</evidence>
<dbReference type="InterPro" id="IPR015010">
    <property type="entry name" value="TERF2IP_Myb"/>
</dbReference>
<keyword evidence="5 10" id="KW-0805">Transcription regulation</keyword>
<dbReference type="PANTHER" id="PTHR16466:SF6">
    <property type="entry name" value="TELOMERIC REPEAT-BINDING FACTOR 2-INTERACTING PROTEIN 1"/>
    <property type="match status" value="1"/>
</dbReference>
<evidence type="ECO:0000256" key="4">
    <source>
        <dbReference type="ARBA" id="ARBA00022895"/>
    </source>
</evidence>
<dbReference type="CDD" id="cd11653">
    <property type="entry name" value="rap1_RCT"/>
    <property type="match status" value="1"/>
</dbReference>
<evidence type="ECO:0000256" key="2">
    <source>
        <dbReference type="ARBA" id="ARBA00017805"/>
    </source>
</evidence>
<feature type="region of interest" description="Disordered" evidence="11">
    <location>
        <begin position="573"/>
        <end position="598"/>
    </location>
</feature>